<dbReference type="PANTHER" id="PTHR30151:SF0">
    <property type="entry name" value="ABC TRANSPORTER PERMEASE PROTEIN MJ0413-RELATED"/>
    <property type="match status" value="1"/>
</dbReference>
<dbReference type="EMBL" id="JACIEC010000005">
    <property type="protein sequence ID" value="MBB4144954.1"/>
    <property type="molecule type" value="Genomic_DNA"/>
</dbReference>
<name>A0A7W6LIF5_9HYPH</name>
<evidence type="ECO:0000256" key="1">
    <source>
        <dbReference type="ARBA" id="ARBA00004651"/>
    </source>
</evidence>
<dbReference type="SUPFAM" id="SSF161098">
    <property type="entry name" value="MetI-like"/>
    <property type="match status" value="1"/>
</dbReference>
<dbReference type="GO" id="GO:0005886">
    <property type="term" value="C:plasma membrane"/>
    <property type="evidence" value="ECO:0007669"/>
    <property type="project" value="UniProtKB-SubCell"/>
</dbReference>
<evidence type="ECO:0000259" key="8">
    <source>
        <dbReference type="PROSITE" id="PS50928"/>
    </source>
</evidence>
<dbReference type="InterPro" id="IPR035906">
    <property type="entry name" value="MetI-like_sf"/>
</dbReference>
<feature type="transmembrane region" description="Helical" evidence="7">
    <location>
        <begin position="186"/>
        <end position="211"/>
    </location>
</feature>
<keyword evidence="10" id="KW-1185">Reference proteome</keyword>
<evidence type="ECO:0000256" key="2">
    <source>
        <dbReference type="ARBA" id="ARBA00022448"/>
    </source>
</evidence>
<dbReference type="Pfam" id="PF00528">
    <property type="entry name" value="BPD_transp_1"/>
    <property type="match status" value="1"/>
</dbReference>
<evidence type="ECO:0000313" key="10">
    <source>
        <dbReference type="Proteomes" id="UP000519897"/>
    </source>
</evidence>
<feature type="domain" description="ABC transmembrane type-1" evidence="8">
    <location>
        <begin position="61"/>
        <end position="245"/>
    </location>
</feature>
<comment type="similarity">
    <text evidence="7">Belongs to the binding-protein-dependent transport system permease family.</text>
</comment>
<proteinExistence type="inferred from homology"/>
<keyword evidence="5 7" id="KW-1133">Transmembrane helix</keyword>
<feature type="transmembrane region" description="Helical" evidence="7">
    <location>
        <begin position="125"/>
        <end position="149"/>
    </location>
</feature>
<keyword evidence="2 7" id="KW-0813">Transport</keyword>
<dbReference type="Proteomes" id="UP000519897">
    <property type="component" value="Unassembled WGS sequence"/>
</dbReference>
<feature type="transmembrane region" description="Helical" evidence="7">
    <location>
        <begin position="7"/>
        <end position="27"/>
    </location>
</feature>
<protein>
    <submittedName>
        <fullName evidence="9">ABC-type nitrate/sulfonate/bicarbonate transport system permease component</fullName>
    </submittedName>
</protein>
<evidence type="ECO:0000256" key="7">
    <source>
        <dbReference type="RuleBase" id="RU363032"/>
    </source>
</evidence>
<evidence type="ECO:0000256" key="6">
    <source>
        <dbReference type="ARBA" id="ARBA00023136"/>
    </source>
</evidence>
<keyword evidence="4 7" id="KW-0812">Transmembrane</keyword>
<comment type="subcellular location">
    <subcellularLocation>
        <location evidence="1 7">Cell membrane</location>
        <topology evidence="1 7">Multi-pass membrane protein</topology>
    </subcellularLocation>
</comment>
<comment type="caution">
    <text evidence="9">The sequence shown here is derived from an EMBL/GenBank/DDBJ whole genome shotgun (WGS) entry which is preliminary data.</text>
</comment>
<dbReference type="GO" id="GO:0055085">
    <property type="term" value="P:transmembrane transport"/>
    <property type="evidence" value="ECO:0007669"/>
    <property type="project" value="InterPro"/>
</dbReference>
<dbReference type="CDD" id="cd06261">
    <property type="entry name" value="TM_PBP2"/>
    <property type="match status" value="1"/>
</dbReference>
<feature type="transmembrane region" description="Helical" evidence="7">
    <location>
        <begin position="69"/>
        <end position="88"/>
    </location>
</feature>
<keyword evidence="6 7" id="KW-0472">Membrane</keyword>
<dbReference type="InterPro" id="IPR000515">
    <property type="entry name" value="MetI-like"/>
</dbReference>
<keyword evidence="3" id="KW-1003">Cell membrane</keyword>
<dbReference type="Gene3D" id="1.10.3720.10">
    <property type="entry name" value="MetI-like"/>
    <property type="match status" value="1"/>
</dbReference>
<evidence type="ECO:0000313" key="9">
    <source>
        <dbReference type="EMBL" id="MBB4144954.1"/>
    </source>
</evidence>
<dbReference type="RefSeq" id="WP_062556811.1">
    <property type="nucleotide sequence ID" value="NZ_CP049249.1"/>
</dbReference>
<feature type="transmembrane region" description="Helical" evidence="7">
    <location>
        <begin position="95"/>
        <end position="119"/>
    </location>
</feature>
<dbReference type="PROSITE" id="PS50928">
    <property type="entry name" value="ABC_TM1"/>
    <property type="match status" value="1"/>
</dbReference>
<sequence>MTKVEKFAWSLGSCLVFAGLILAWQMVADAQLLPKAFFPGPDRTWAALQKGFSNGSLWADTLLTLRRMALGWALASLTGIALGVVIGLSERARIFILPMFEAIRPLPASAIAPLAILLFGLSDTMILILVAFGALWPALLTTAHGISVVHIRRREVARSLGMTRLSFAWKIALPASMPDILSGLRLALTVALILTVVGEMITVQGGLGALIINGARRFNSPNIFAGIVLLGLIGLLTNAGLSILQNHLLRWQRR</sequence>
<organism evidence="9 10">
    <name type="scientific">Rhizobium rhizoryzae</name>
    <dbReference type="NCBI Taxonomy" id="451876"/>
    <lineage>
        <taxon>Bacteria</taxon>
        <taxon>Pseudomonadati</taxon>
        <taxon>Pseudomonadota</taxon>
        <taxon>Alphaproteobacteria</taxon>
        <taxon>Hyphomicrobiales</taxon>
        <taxon>Rhizobiaceae</taxon>
        <taxon>Rhizobium/Agrobacterium group</taxon>
        <taxon>Rhizobium</taxon>
    </lineage>
</organism>
<reference evidence="9 10" key="1">
    <citation type="submission" date="2020-08" db="EMBL/GenBank/DDBJ databases">
        <title>Genomic Encyclopedia of Type Strains, Phase IV (KMG-IV): sequencing the most valuable type-strain genomes for metagenomic binning, comparative biology and taxonomic classification.</title>
        <authorList>
            <person name="Goeker M."/>
        </authorList>
    </citation>
    <scope>NUCLEOTIDE SEQUENCE [LARGE SCALE GENOMIC DNA]</scope>
    <source>
        <strain evidence="9 10">DSM 29514</strain>
    </source>
</reference>
<evidence type="ECO:0000256" key="5">
    <source>
        <dbReference type="ARBA" id="ARBA00022989"/>
    </source>
</evidence>
<evidence type="ECO:0000256" key="4">
    <source>
        <dbReference type="ARBA" id="ARBA00022692"/>
    </source>
</evidence>
<dbReference type="PANTHER" id="PTHR30151">
    <property type="entry name" value="ALKANE SULFONATE ABC TRANSPORTER-RELATED, MEMBRANE SUBUNIT"/>
    <property type="match status" value="1"/>
</dbReference>
<gene>
    <name evidence="9" type="ORF">GGQ72_003516</name>
</gene>
<feature type="transmembrane region" description="Helical" evidence="7">
    <location>
        <begin position="223"/>
        <end position="244"/>
    </location>
</feature>
<dbReference type="AlphaFoldDB" id="A0A7W6LIF5"/>
<evidence type="ECO:0000256" key="3">
    <source>
        <dbReference type="ARBA" id="ARBA00022475"/>
    </source>
</evidence>
<accession>A0A7W6LIF5</accession>